<accession>A0A484KGU5</accession>
<protein>
    <submittedName>
        <fullName evidence="1">Uncharacterized protein</fullName>
    </submittedName>
</protein>
<dbReference type="OrthoDB" id="270624at2759"/>
<organism evidence="1 2">
    <name type="scientific">Cuscuta campestris</name>
    <dbReference type="NCBI Taxonomy" id="132261"/>
    <lineage>
        <taxon>Eukaryota</taxon>
        <taxon>Viridiplantae</taxon>
        <taxon>Streptophyta</taxon>
        <taxon>Embryophyta</taxon>
        <taxon>Tracheophyta</taxon>
        <taxon>Spermatophyta</taxon>
        <taxon>Magnoliopsida</taxon>
        <taxon>eudicotyledons</taxon>
        <taxon>Gunneridae</taxon>
        <taxon>Pentapetalae</taxon>
        <taxon>asterids</taxon>
        <taxon>lamiids</taxon>
        <taxon>Solanales</taxon>
        <taxon>Convolvulaceae</taxon>
        <taxon>Cuscuteae</taxon>
        <taxon>Cuscuta</taxon>
        <taxon>Cuscuta subgen. Grammica</taxon>
        <taxon>Cuscuta sect. Cleistogrammica</taxon>
    </lineage>
</organism>
<sequence>MENGAISSFHLEAGADPNMKPNFTFHVQNKAVCSITFNLLVPNLLAADRRRLTKCRLCMLKPGLHPLLYFWSVELFFSLSNDCPYLLSMGGSMGNLEVTAVAIWREQVDL</sequence>
<dbReference type="AlphaFoldDB" id="A0A484KGU5"/>
<evidence type="ECO:0000313" key="2">
    <source>
        <dbReference type="Proteomes" id="UP000595140"/>
    </source>
</evidence>
<proteinExistence type="predicted"/>
<name>A0A484KGU5_9ASTE</name>
<gene>
    <name evidence="1" type="ORF">CCAM_LOCUS6769</name>
</gene>
<dbReference type="Proteomes" id="UP000595140">
    <property type="component" value="Unassembled WGS sequence"/>
</dbReference>
<reference evidence="1 2" key="1">
    <citation type="submission" date="2018-04" db="EMBL/GenBank/DDBJ databases">
        <authorList>
            <person name="Vogel A."/>
        </authorList>
    </citation>
    <scope>NUCLEOTIDE SEQUENCE [LARGE SCALE GENOMIC DNA]</scope>
</reference>
<dbReference type="EMBL" id="OOIL02000450">
    <property type="protein sequence ID" value="VFQ64993.1"/>
    <property type="molecule type" value="Genomic_DNA"/>
</dbReference>
<evidence type="ECO:0000313" key="1">
    <source>
        <dbReference type="EMBL" id="VFQ64993.1"/>
    </source>
</evidence>
<keyword evidence="2" id="KW-1185">Reference proteome</keyword>